<dbReference type="AlphaFoldDB" id="A0A5B8QZQ5"/>
<evidence type="ECO:0000313" key="2">
    <source>
        <dbReference type="EMBL" id="QDZ92163.1"/>
    </source>
</evidence>
<reference evidence="2 3" key="1">
    <citation type="journal article" date="2019" name="Ecotoxicol. Environ. Saf.">
        <title>Microbial characterization of heavy metal resistant bacterial strains isolated from an electroplating wastewater treatment plant.</title>
        <authorList>
            <person name="Cai X."/>
            <person name="Zheng X."/>
            <person name="Zhang D."/>
            <person name="Iqbal W."/>
            <person name="Liu C."/>
            <person name="Yang B."/>
            <person name="Zhao X."/>
            <person name="Lu X."/>
            <person name="Mao Y."/>
        </authorList>
    </citation>
    <scope>NUCLEOTIDE SEQUENCE [LARGE SCALE GENOMIC DNA]</scope>
    <source>
        <strain evidence="2 3">Ni1-3</strain>
    </source>
</reference>
<name>A0A5B8QZQ5_9GAMM</name>
<gene>
    <name evidence="2" type="ORF">D0436_17835</name>
</gene>
<feature type="coiled-coil region" evidence="1">
    <location>
        <begin position="94"/>
        <end position="126"/>
    </location>
</feature>
<evidence type="ECO:0000313" key="3">
    <source>
        <dbReference type="Proteomes" id="UP000321124"/>
    </source>
</evidence>
<dbReference type="RefSeq" id="WP_208659932.1">
    <property type="nucleotide sequence ID" value="NZ_CP031775.2"/>
</dbReference>
<accession>A0A5B8QZQ5</accession>
<protein>
    <submittedName>
        <fullName evidence="2">Uncharacterized protein</fullName>
    </submittedName>
</protein>
<dbReference type="Proteomes" id="UP000321124">
    <property type="component" value="Chromosome"/>
</dbReference>
<evidence type="ECO:0000256" key="1">
    <source>
        <dbReference type="SAM" id="Coils"/>
    </source>
</evidence>
<proteinExistence type="predicted"/>
<organism evidence="2 3">
    <name type="scientific">Shewanella decolorationis</name>
    <dbReference type="NCBI Taxonomy" id="256839"/>
    <lineage>
        <taxon>Bacteria</taxon>
        <taxon>Pseudomonadati</taxon>
        <taxon>Pseudomonadota</taxon>
        <taxon>Gammaproteobacteria</taxon>
        <taxon>Alteromonadales</taxon>
        <taxon>Shewanellaceae</taxon>
        <taxon>Shewanella</taxon>
    </lineage>
</organism>
<dbReference type="EMBL" id="CP031775">
    <property type="protein sequence ID" value="QDZ92163.1"/>
    <property type="molecule type" value="Genomic_DNA"/>
</dbReference>
<dbReference type="KEGG" id="sdeo:D0436_17835"/>
<keyword evidence="1" id="KW-0175">Coiled coil</keyword>
<sequence>MQEANKLELHYFFNDNSHQIDALVRNKCEAELLAIAYEAAVALEISLNIKSDIVAEGGFRDFWNFLGNNNNQISLILVVITIIFSRVPMSDPEAETLENELKKLSIEEKKLNIQKLKQELEQNEFNPETIGKVTKVVDSNLKILKRKSNFYTHLSKYNKVTEVSFAAVNDKYEAVFDERHVKSSEFRKFILSTNKLRSEVDSEAIIQIVSPVLRETKHKWKGIYNEETISFDMLDVQFRDEVLLEKHSFKHGSTIRCVLNVHRELDEVGDIKIKGYSVSTVLEKIEGGVVYETMQGKSYRQASKFSKSQTDLFD</sequence>